<dbReference type="SUPFAM" id="SSF54427">
    <property type="entry name" value="NTF2-like"/>
    <property type="match status" value="1"/>
</dbReference>
<protein>
    <recommendedName>
        <fullName evidence="1">DUF4440 domain-containing protein</fullName>
    </recommendedName>
</protein>
<comment type="caution">
    <text evidence="2">The sequence shown here is derived from an EMBL/GenBank/DDBJ whole genome shotgun (WGS) entry which is preliminary data.</text>
</comment>
<feature type="domain" description="DUF4440" evidence="1">
    <location>
        <begin position="23"/>
        <end position="112"/>
    </location>
</feature>
<dbReference type="RefSeq" id="WP_133461169.1">
    <property type="nucleotide sequence ID" value="NZ_SNVX01000005.1"/>
</dbReference>
<gene>
    <name evidence="2" type="ORF">EC847_105155</name>
</gene>
<evidence type="ECO:0000313" key="3">
    <source>
        <dbReference type="Proteomes" id="UP000295530"/>
    </source>
</evidence>
<evidence type="ECO:0000313" key="2">
    <source>
        <dbReference type="EMBL" id="TDN58525.1"/>
    </source>
</evidence>
<evidence type="ECO:0000259" key="1">
    <source>
        <dbReference type="Pfam" id="PF14534"/>
    </source>
</evidence>
<proteinExistence type="predicted"/>
<dbReference type="OrthoDB" id="8912060at2"/>
<keyword evidence="3" id="KW-1185">Reference proteome</keyword>
<sequence>MNLWINEIIDAHIAIEDWLGRSEGDIEALLSRFSHDFTMVTPGGASLDYAALCQLFQTQGGKRAGLKIVVEDIELLAEWPEGAALRYTEKQTLPGQATTTRWSTVIFQRQGEKIIWRHLHETAQA</sequence>
<dbReference type="Pfam" id="PF14534">
    <property type="entry name" value="DUF4440"/>
    <property type="match status" value="1"/>
</dbReference>
<dbReference type="Proteomes" id="UP000295530">
    <property type="component" value="Unassembled WGS sequence"/>
</dbReference>
<dbReference type="InterPro" id="IPR032710">
    <property type="entry name" value="NTF2-like_dom_sf"/>
</dbReference>
<name>A0A4R6EIL9_SCAGO</name>
<dbReference type="InterPro" id="IPR016918">
    <property type="entry name" value="UCP029394"/>
</dbReference>
<organism evidence="2 3">
    <name type="scientific">Scandinavium goeteborgense</name>
    <dbReference type="NCBI Taxonomy" id="1851514"/>
    <lineage>
        <taxon>Bacteria</taxon>
        <taxon>Pseudomonadati</taxon>
        <taxon>Pseudomonadota</taxon>
        <taxon>Gammaproteobacteria</taxon>
        <taxon>Enterobacterales</taxon>
        <taxon>Enterobacteriaceae</taxon>
        <taxon>Scandinavium</taxon>
    </lineage>
</organism>
<dbReference type="AlphaFoldDB" id="A0A4R6EIL9"/>
<reference evidence="2 3" key="1">
    <citation type="submission" date="2019-03" db="EMBL/GenBank/DDBJ databases">
        <title>Genomic analyses of the natural microbiome of Caenorhabditis elegans.</title>
        <authorList>
            <person name="Samuel B."/>
        </authorList>
    </citation>
    <scope>NUCLEOTIDE SEQUENCE [LARGE SCALE GENOMIC DNA]</scope>
    <source>
        <strain evidence="2 3">BIGb0156</strain>
    </source>
</reference>
<dbReference type="PIRSF" id="PIRSF029394">
    <property type="entry name" value="UCP029394"/>
    <property type="match status" value="1"/>
</dbReference>
<dbReference type="Gene3D" id="3.10.450.50">
    <property type="match status" value="1"/>
</dbReference>
<accession>A0A4R6EIL9</accession>
<dbReference type="EMBL" id="SNVX01000005">
    <property type="protein sequence ID" value="TDN58525.1"/>
    <property type="molecule type" value="Genomic_DNA"/>
</dbReference>
<dbReference type="InterPro" id="IPR027843">
    <property type="entry name" value="DUF4440"/>
</dbReference>